<evidence type="ECO:0000256" key="2">
    <source>
        <dbReference type="SAM" id="SignalP"/>
    </source>
</evidence>
<reference evidence="4" key="1">
    <citation type="journal article" date="2019" name="Int. J. Syst. Evol. Microbiol.">
        <title>The Global Catalogue of Microorganisms (GCM) 10K type strain sequencing project: providing services to taxonomists for standard genome sequencing and annotation.</title>
        <authorList>
            <consortium name="The Broad Institute Genomics Platform"/>
            <consortium name="The Broad Institute Genome Sequencing Center for Infectious Disease"/>
            <person name="Wu L."/>
            <person name="Ma J."/>
        </authorList>
    </citation>
    <scope>NUCLEOTIDE SEQUENCE [LARGE SCALE GENOMIC DNA]</scope>
    <source>
        <strain evidence="4">JCM 18198</strain>
    </source>
</reference>
<feature type="chain" id="PRO_5046298477" description="DUF4595 domain-containing protein" evidence="2">
    <location>
        <begin position="22"/>
        <end position="266"/>
    </location>
</feature>
<organism evidence="3 4">
    <name type="scientific">Flavobacterium hankyongi</name>
    <dbReference type="NCBI Taxonomy" id="1176532"/>
    <lineage>
        <taxon>Bacteria</taxon>
        <taxon>Pseudomonadati</taxon>
        <taxon>Bacteroidota</taxon>
        <taxon>Flavobacteriia</taxon>
        <taxon>Flavobacteriales</taxon>
        <taxon>Flavobacteriaceae</taxon>
        <taxon>Flavobacterium</taxon>
    </lineage>
</organism>
<accession>A0ABP8ZUS2</accession>
<gene>
    <name evidence="3" type="ORF">GCM10023230_14500</name>
</gene>
<evidence type="ECO:0000313" key="3">
    <source>
        <dbReference type="EMBL" id="GAA4765929.1"/>
    </source>
</evidence>
<evidence type="ECO:0008006" key="5">
    <source>
        <dbReference type="Google" id="ProtNLM"/>
    </source>
</evidence>
<dbReference type="RefSeq" id="WP_264543518.1">
    <property type="nucleotide sequence ID" value="NZ_BAABIP010000011.1"/>
</dbReference>
<feature type="region of interest" description="Disordered" evidence="1">
    <location>
        <begin position="23"/>
        <end position="48"/>
    </location>
</feature>
<feature type="compositionally biased region" description="Low complexity" evidence="1">
    <location>
        <begin position="28"/>
        <end position="48"/>
    </location>
</feature>
<dbReference type="EMBL" id="BAABIP010000011">
    <property type="protein sequence ID" value="GAA4765929.1"/>
    <property type="molecule type" value="Genomic_DNA"/>
</dbReference>
<proteinExistence type="predicted"/>
<feature type="signal peptide" evidence="2">
    <location>
        <begin position="1"/>
        <end position="21"/>
    </location>
</feature>
<keyword evidence="2" id="KW-0732">Signal</keyword>
<sequence>MKKITYIIGAFALLLNSCSHDIEPNMPPSDSSTNPTNPSNPSNPSPSSILVKKIISNETGATITSNLTYNGNKIVTIIDDSAEVDLFFTYTGDNITKIEYKLNDGTVDQVDNYSYDASGRIISMVSLQPNVDWGQKEVYTYNTDGTVSVNYYSGDLLSQTNLDQIGKIYFSNGEVSKIELFDDLGNSDDVIVYGYDNKINPLKNITGYSKLNFCYSIANGINNNIVSENSTANGLTSYTFVYESNNYPKMVTETHGGTSSTTQFFY</sequence>
<dbReference type="Gene3D" id="2.180.10.10">
    <property type="entry name" value="RHS repeat-associated core"/>
    <property type="match status" value="1"/>
</dbReference>
<dbReference type="Proteomes" id="UP001500141">
    <property type="component" value="Unassembled WGS sequence"/>
</dbReference>
<evidence type="ECO:0000313" key="4">
    <source>
        <dbReference type="Proteomes" id="UP001500141"/>
    </source>
</evidence>
<name>A0ABP8ZUS2_9FLAO</name>
<evidence type="ECO:0000256" key="1">
    <source>
        <dbReference type="SAM" id="MobiDB-lite"/>
    </source>
</evidence>
<keyword evidence="4" id="KW-1185">Reference proteome</keyword>
<comment type="caution">
    <text evidence="3">The sequence shown here is derived from an EMBL/GenBank/DDBJ whole genome shotgun (WGS) entry which is preliminary data.</text>
</comment>
<protein>
    <recommendedName>
        <fullName evidence="5">DUF4595 domain-containing protein</fullName>
    </recommendedName>
</protein>